<accession>A0A6A0AEQ2</accession>
<dbReference type="GO" id="GO:0071949">
    <property type="term" value="F:FAD binding"/>
    <property type="evidence" value="ECO:0007669"/>
    <property type="project" value="InterPro"/>
</dbReference>
<dbReference type="Proteomes" id="UP000485058">
    <property type="component" value="Unassembled WGS sequence"/>
</dbReference>
<proteinExistence type="inferred from homology"/>
<name>A0A6A0AEQ2_HAELA</name>
<keyword evidence="2" id="KW-0560">Oxidoreductase</keyword>
<evidence type="ECO:0000256" key="2">
    <source>
        <dbReference type="ARBA" id="ARBA00023002"/>
    </source>
</evidence>
<comment type="similarity">
    <text evidence="1">Belongs to the acyl-CoA oxidase family.</text>
</comment>
<sequence length="98" mass="10179">MKLELLCPPVLRRDYSISSASTAAAAIVGLVDALGVPDYLLHSALGRADGDVYQALLDMAQVSPLNATEEGPAWHSILKPVMLANKGKPAGGSPLAKL</sequence>
<dbReference type="GO" id="GO:0055088">
    <property type="term" value="P:lipid homeostasis"/>
    <property type="evidence" value="ECO:0007669"/>
    <property type="project" value="TreeGrafter"/>
</dbReference>
<dbReference type="AlphaFoldDB" id="A0A6A0AEQ2"/>
<protein>
    <submittedName>
        <fullName evidence="4">Acyl-coenzyme A oxidase</fullName>
    </submittedName>
</protein>
<reference evidence="4 5" key="1">
    <citation type="submission" date="2020-02" db="EMBL/GenBank/DDBJ databases">
        <title>Draft genome sequence of Haematococcus lacustris strain NIES-144.</title>
        <authorList>
            <person name="Morimoto D."/>
            <person name="Nakagawa S."/>
            <person name="Yoshida T."/>
            <person name="Sawayama S."/>
        </authorList>
    </citation>
    <scope>NUCLEOTIDE SEQUENCE [LARGE SCALE GENOMIC DNA]</scope>
    <source>
        <strain evidence="4 5">NIES-144</strain>
    </source>
</reference>
<dbReference type="EMBL" id="BLLF01005574">
    <property type="protein sequence ID" value="GFH31369.1"/>
    <property type="molecule type" value="Genomic_DNA"/>
</dbReference>
<organism evidence="4 5">
    <name type="scientific">Haematococcus lacustris</name>
    <name type="common">Green alga</name>
    <name type="synonym">Haematococcus pluvialis</name>
    <dbReference type="NCBI Taxonomy" id="44745"/>
    <lineage>
        <taxon>Eukaryota</taxon>
        <taxon>Viridiplantae</taxon>
        <taxon>Chlorophyta</taxon>
        <taxon>core chlorophytes</taxon>
        <taxon>Chlorophyceae</taxon>
        <taxon>CS clade</taxon>
        <taxon>Chlamydomonadales</taxon>
        <taxon>Haematococcaceae</taxon>
        <taxon>Haematococcus</taxon>
    </lineage>
</organism>
<keyword evidence="5" id="KW-1185">Reference proteome</keyword>
<dbReference type="PANTHER" id="PTHR10909:SF250">
    <property type="entry name" value="PEROXISOMAL ACYL-COENZYME A OXIDASE 1"/>
    <property type="match status" value="1"/>
</dbReference>
<comment type="caution">
    <text evidence="4">The sequence shown here is derived from an EMBL/GenBank/DDBJ whole genome shotgun (WGS) entry which is preliminary data.</text>
</comment>
<dbReference type="InterPro" id="IPR036250">
    <property type="entry name" value="AcylCo_DH-like_C"/>
</dbReference>
<dbReference type="GO" id="GO:0033540">
    <property type="term" value="P:fatty acid beta-oxidation using acyl-CoA oxidase"/>
    <property type="evidence" value="ECO:0007669"/>
    <property type="project" value="TreeGrafter"/>
</dbReference>
<evidence type="ECO:0000313" key="5">
    <source>
        <dbReference type="Proteomes" id="UP000485058"/>
    </source>
</evidence>
<dbReference type="GO" id="GO:0005777">
    <property type="term" value="C:peroxisome"/>
    <property type="evidence" value="ECO:0007669"/>
    <property type="project" value="InterPro"/>
</dbReference>
<dbReference type="Pfam" id="PF01756">
    <property type="entry name" value="ACOX"/>
    <property type="match status" value="1"/>
</dbReference>
<dbReference type="InterPro" id="IPR002655">
    <property type="entry name" value="Acyl-CoA_oxidase_C"/>
</dbReference>
<dbReference type="PANTHER" id="PTHR10909">
    <property type="entry name" value="ELECTRON TRANSPORT OXIDOREDUCTASE"/>
    <property type="match status" value="1"/>
</dbReference>
<feature type="domain" description="Acyl-CoA oxidase C-terminal" evidence="3">
    <location>
        <begin position="27"/>
        <end position="82"/>
    </location>
</feature>
<evidence type="ECO:0000256" key="1">
    <source>
        <dbReference type="ARBA" id="ARBA00006288"/>
    </source>
</evidence>
<evidence type="ECO:0000313" key="4">
    <source>
        <dbReference type="EMBL" id="GFH31369.1"/>
    </source>
</evidence>
<dbReference type="GO" id="GO:0005504">
    <property type="term" value="F:fatty acid binding"/>
    <property type="evidence" value="ECO:0007669"/>
    <property type="project" value="TreeGrafter"/>
</dbReference>
<dbReference type="SUPFAM" id="SSF47203">
    <property type="entry name" value="Acyl-CoA dehydrogenase C-terminal domain-like"/>
    <property type="match status" value="1"/>
</dbReference>
<gene>
    <name evidence="4" type="ORF">HaLaN_30402</name>
</gene>
<dbReference type="InterPro" id="IPR012258">
    <property type="entry name" value="Acyl-CoA_oxidase"/>
</dbReference>
<dbReference type="GO" id="GO:0003997">
    <property type="term" value="F:acyl-CoA oxidase activity"/>
    <property type="evidence" value="ECO:0007669"/>
    <property type="project" value="InterPro"/>
</dbReference>
<evidence type="ECO:0000259" key="3">
    <source>
        <dbReference type="Pfam" id="PF01756"/>
    </source>
</evidence>